<dbReference type="AlphaFoldDB" id="A0A840V0G7"/>
<evidence type="ECO:0000256" key="1">
    <source>
        <dbReference type="SAM" id="Phobius"/>
    </source>
</evidence>
<keyword evidence="1" id="KW-0812">Transmembrane</keyword>
<feature type="transmembrane region" description="Helical" evidence="1">
    <location>
        <begin position="20"/>
        <end position="40"/>
    </location>
</feature>
<comment type="caution">
    <text evidence="2">The sequence shown here is derived from an EMBL/GenBank/DDBJ whole genome shotgun (WGS) entry which is preliminary data.</text>
</comment>
<proteinExistence type="predicted"/>
<keyword evidence="1" id="KW-0472">Membrane</keyword>
<keyword evidence="1" id="KW-1133">Transmembrane helix</keyword>
<name>A0A840V0G7_9BACT</name>
<dbReference type="Proteomes" id="UP000557717">
    <property type="component" value="Unassembled WGS sequence"/>
</dbReference>
<dbReference type="RefSeq" id="WP_184015949.1">
    <property type="nucleotide sequence ID" value="NZ_JACHFD010000003.1"/>
</dbReference>
<sequence>MAKDEPKPKAVKKGGCFGRLVALLTLVALAALGFGVYQVFQPQDLSDLEASPTARDLRLVLRNASEKAYKLELTQDEINRYLARTLKAEQVGWPGDQVKIRQVAVRLESERAEVVIVRELWGRPFTLSMYVRVVQMEKPDGSVETETHLDGGPYRPELPAPLIGGRFGRVPVPQGFLRLVLPSFKKLAEVYRSPNDPASGGRQMPVKEIDFIEDMARIRIEEGKLVLEPVSGQGMLPSSGP</sequence>
<accession>A0A840V0G7</accession>
<reference evidence="2 3" key="1">
    <citation type="submission" date="2020-08" db="EMBL/GenBank/DDBJ databases">
        <title>Genomic Encyclopedia of Type Strains, Phase IV (KMG-IV): sequencing the most valuable type-strain genomes for metagenomic binning, comparative biology and taxonomic classification.</title>
        <authorList>
            <person name="Goeker M."/>
        </authorList>
    </citation>
    <scope>NUCLEOTIDE SEQUENCE [LARGE SCALE GENOMIC DNA]</scope>
    <source>
        <strain evidence="2 3">YC6886</strain>
    </source>
</reference>
<gene>
    <name evidence="2" type="ORF">HNR46_000784</name>
</gene>
<protein>
    <submittedName>
        <fullName evidence="2">Uncharacterized protein</fullName>
    </submittedName>
</protein>
<dbReference type="EMBL" id="JACHFD010000003">
    <property type="protein sequence ID" value="MBB5350556.1"/>
    <property type="molecule type" value="Genomic_DNA"/>
</dbReference>
<evidence type="ECO:0000313" key="3">
    <source>
        <dbReference type="Proteomes" id="UP000557717"/>
    </source>
</evidence>
<evidence type="ECO:0000313" key="2">
    <source>
        <dbReference type="EMBL" id="MBB5350556.1"/>
    </source>
</evidence>
<keyword evidence="3" id="KW-1185">Reference proteome</keyword>
<organism evidence="2 3">
    <name type="scientific">Haloferula luteola</name>
    <dbReference type="NCBI Taxonomy" id="595692"/>
    <lineage>
        <taxon>Bacteria</taxon>
        <taxon>Pseudomonadati</taxon>
        <taxon>Verrucomicrobiota</taxon>
        <taxon>Verrucomicrobiia</taxon>
        <taxon>Verrucomicrobiales</taxon>
        <taxon>Verrucomicrobiaceae</taxon>
        <taxon>Haloferula</taxon>
    </lineage>
</organism>